<dbReference type="OrthoDB" id="3206664at2759"/>
<dbReference type="STRING" id="933084.A0A067QBE3"/>
<organism evidence="1 2">
    <name type="scientific">Jaapia argillacea MUCL 33604</name>
    <dbReference type="NCBI Taxonomy" id="933084"/>
    <lineage>
        <taxon>Eukaryota</taxon>
        <taxon>Fungi</taxon>
        <taxon>Dikarya</taxon>
        <taxon>Basidiomycota</taxon>
        <taxon>Agaricomycotina</taxon>
        <taxon>Agaricomycetes</taxon>
        <taxon>Agaricomycetidae</taxon>
        <taxon>Jaapiales</taxon>
        <taxon>Jaapiaceae</taxon>
        <taxon>Jaapia</taxon>
    </lineage>
</organism>
<reference evidence="2" key="1">
    <citation type="journal article" date="2014" name="Proc. Natl. Acad. Sci. U.S.A.">
        <title>Extensive sampling of basidiomycete genomes demonstrates inadequacy of the white-rot/brown-rot paradigm for wood decay fungi.</title>
        <authorList>
            <person name="Riley R."/>
            <person name="Salamov A.A."/>
            <person name="Brown D.W."/>
            <person name="Nagy L.G."/>
            <person name="Floudas D."/>
            <person name="Held B.W."/>
            <person name="Levasseur A."/>
            <person name="Lombard V."/>
            <person name="Morin E."/>
            <person name="Otillar R."/>
            <person name="Lindquist E.A."/>
            <person name="Sun H."/>
            <person name="LaButti K.M."/>
            <person name="Schmutz J."/>
            <person name="Jabbour D."/>
            <person name="Luo H."/>
            <person name="Baker S.E."/>
            <person name="Pisabarro A.G."/>
            <person name="Walton J.D."/>
            <person name="Blanchette R.A."/>
            <person name="Henrissat B."/>
            <person name="Martin F."/>
            <person name="Cullen D."/>
            <person name="Hibbett D.S."/>
            <person name="Grigoriev I.V."/>
        </authorList>
    </citation>
    <scope>NUCLEOTIDE SEQUENCE [LARGE SCALE GENOMIC DNA]</scope>
    <source>
        <strain evidence="2">MUCL 33604</strain>
    </source>
</reference>
<proteinExistence type="predicted"/>
<keyword evidence="2" id="KW-1185">Reference proteome</keyword>
<dbReference type="Proteomes" id="UP000027265">
    <property type="component" value="Unassembled WGS sequence"/>
</dbReference>
<dbReference type="EMBL" id="KL197713">
    <property type="protein sequence ID" value="KDQ60837.1"/>
    <property type="molecule type" value="Genomic_DNA"/>
</dbReference>
<dbReference type="InParanoid" id="A0A067QBE3"/>
<protein>
    <submittedName>
        <fullName evidence="1">Uncharacterized protein</fullName>
    </submittedName>
</protein>
<name>A0A067QBE3_9AGAM</name>
<gene>
    <name evidence="1" type="ORF">JAAARDRAFT_563761</name>
</gene>
<evidence type="ECO:0000313" key="1">
    <source>
        <dbReference type="EMBL" id="KDQ60837.1"/>
    </source>
</evidence>
<dbReference type="AlphaFoldDB" id="A0A067QBE3"/>
<accession>A0A067QBE3</accession>
<dbReference type="HOGENOM" id="CLU_181715_0_0_1"/>
<sequence>MDYFSKFLRSGQPPPKPVHDHALEFHNSWTVIKNTLLHPDERQISRGIKSTDVPMHLKSMVDSLVWESTRAEEGWVR</sequence>
<evidence type="ECO:0000313" key="2">
    <source>
        <dbReference type="Proteomes" id="UP000027265"/>
    </source>
</evidence>